<dbReference type="SUPFAM" id="SSF103473">
    <property type="entry name" value="MFS general substrate transporter"/>
    <property type="match status" value="1"/>
</dbReference>
<keyword evidence="8" id="KW-1185">Reference proteome</keyword>
<dbReference type="RefSeq" id="WP_338247539.1">
    <property type="nucleotide sequence ID" value="NZ_BSRI01000001.1"/>
</dbReference>
<feature type="transmembrane region" description="Helical" evidence="6">
    <location>
        <begin position="302"/>
        <end position="326"/>
    </location>
</feature>
<reference evidence="7 8" key="1">
    <citation type="submission" date="2023-02" db="EMBL/GenBank/DDBJ databases">
        <title>Dictyobacter halimunensis sp. nov., a new member of the class Ktedonobacteria from forest soil in a geothermal area.</title>
        <authorList>
            <person name="Rachmania M.K."/>
            <person name="Ningsih F."/>
            <person name="Sakai Y."/>
            <person name="Yabe S."/>
            <person name="Yokota A."/>
            <person name="Sjamsuridzal W."/>
        </authorList>
    </citation>
    <scope>NUCLEOTIDE SEQUENCE [LARGE SCALE GENOMIC DNA]</scope>
    <source>
        <strain evidence="7 8">S3.2.2.5</strain>
    </source>
</reference>
<keyword evidence="3 6" id="KW-0812">Transmembrane</keyword>
<feature type="transmembrane region" description="Helical" evidence="6">
    <location>
        <begin position="91"/>
        <end position="112"/>
    </location>
</feature>
<feature type="transmembrane region" description="Helical" evidence="6">
    <location>
        <begin position="240"/>
        <end position="259"/>
    </location>
</feature>
<evidence type="ECO:0000313" key="7">
    <source>
        <dbReference type="EMBL" id="GLV53826.1"/>
    </source>
</evidence>
<evidence type="ECO:0000256" key="1">
    <source>
        <dbReference type="ARBA" id="ARBA00004651"/>
    </source>
</evidence>
<evidence type="ECO:0000256" key="3">
    <source>
        <dbReference type="ARBA" id="ARBA00022692"/>
    </source>
</evidence>
<accession>A0ABQ6FI64</accession>
<gene>
    <name evidence="7" type="ORF">KDH_06770</name>
</gene>
<evidence type="ECO:0000256" key="6">
    <source>
        <dbReference type="SAM" id="Phobius"/>
    </source>
</evidence>
<keyword evidence="4 6" id="KW-1133">Transmembrane helix</keyword>
<evidence type="ECO:0000313" key="8">
    <source>
        <dbReference type="Proteomes" id="UP001344906"/>
    </source>
</evidence>
<evidence type="ECO:0000256" key="5">
    <source>
        <dbReference type="ARBA" id="ARBA00023136"/>
    </source>
</evidence>
<dbReference type="InterPro" id="IPR011701">
    <property type="entry name" value="MFS"/>
</dbReference>
<dbReference type="PANTHER" id="PTHR23513:SF6">
    <property type="entry name" value="MAJOR FACILITATOR SUPERFAMILY ASSOCIATED DOMAIN-CONTAINING PROTEIN"/>
    <property type="match status" value="1"/>
</dbReference>
<dbReference type="PANTHER" id="PTHR23513">
    <property type="entry name" value="INTEGRAL MEMBRANE EFFLUX PROTEIN-RELATED"/>
    <property type="match status" value="1"/>
</dbReference>
<dbReference type="InterPro" id="IPR036259">
    <property type="entry name" value="MFS_trans_sf"/>
</dbReference>
<feature type="transmembrane region" description="Helical" evidence="6">
    <location>
        <begin position="59"/>
        <end position="79"/>
    </location>
</feature>
<feature type="transmembrane region" description="Helical" evidence="6">
    <location>
        <begin position="271"/>
        <end position="290"/>
    </location>
</feature>
<dbReference type="CDD" id="cd06173">
    <property type="entry name" value="MFS_MefA_like"/>
    <property type="match status" value="1"/>
</dbReference>
<organism evidence="7 8">
    <name type="scientific">Dictyobacter halimunensis</name>
    <dbReference type="NCBI Taxonomy" id="3026934"/>
    <lineage>
        <taxon>Bacteria</taxon>
        <taxon>Bacillati</taxon>
        <taxon>Chloroflexota</taxon>
        <taxon>Ktedonobacteria</taxon>
        <taxon>Ktedonobacterales</taxon>
        <taxon>Dictyobacteraceae</taxon>
        <taxon>Dictyobacter</taxon>
    </lineage>
</organism>
<protein>
    <submittedName>
        <fullName evidence="7">MFS transporter</fullName>
    </submittedName>
</protein>
<comment type="caution">
    <text evidence="7">The sequence shown here is derived from an EMBL/GenBank/DDBJ whole genome shotgun (WGS) entry which is preliminary data.</text>
</comment>
<sequence length="425" mass="46617">MSTETPQTEAPKASKKPRSLWRNRDYLLLWGGQTISDIGGGVSQFAFPLLVLYITNSPLAAATAGTIRMLPNMLFFLLAGAWVDRYNRKHVMILCDLGRACSLLSIPIALAFHGLTIWQLYITAFIEGTLLVFFGVAQASGLSQVVAPEQISNAMAQQEVVEGTTILLGPAIAGPLFALGPLFPFLADAISYLISIVTLGAIRTPFQTPRNKPRRHLLHEIREGIIWAWRQPVIRIVNSLNTLAALVNPSSALIVIVLARQQHASSTVISTIFVIGGLGAITGSLLAPLARRFLTMGQTIIVVRWLFVLLWPCYMLAGNPFILGVIEACFNFIDPFEDVVYFSYRLAVIPDDLRGRVISACRMFTAISNPLGQFLMGWLLDKYGPRPAIIAGWLALMLVAALFTLSPHIRAVRHPETLSTDQSPT</sequence>
<dbReference type="Pfam" id="PF07690">
    <property type="entry name" value="MFS_1"/>
    <property type="match status" value="1"/>
</dbReference>
<proteinExistence type="predicted"/>
<dbReference type="EMBL" id="BSRI01000001">
    <property type="protein sequence ID" value="GLV53826.1"/>
    <property type="molecule type" value="Genomic_DNA"/>
</dbReference>
<keyword evidence="5 6" id="KW-0472">Membrane</keyword>
<feature type="transmembrane region" description="Helical" evidence="6">
    <location>
        <begin position="26"/>
        <end position="47"/>
    </location>
</feature>
<evidence type="ECO:0000256" key="4">
    <source>
        <dbReference type="ARBA" id="ARBA00022989"/>
    </source>
</evidence>
<dbReference type="Gene3D" id="1.20.1250.20">
    <property type="entry name" value="MFS general substrate transporter like domains"/>
    <property type="match status" value="1"/>
</dbReference>
<name>A0ABQ6FI64_9CHLR</name>
<feature type="transmembrane region" description="Helical" evidence="6">
    <location>
        <begin position="189"/>
        <end position="206"/>
    </location>
</feature>
<feature type="transmembrane region" description="Helical" evidence="6">
    <location>
        <begin position="388"/>
        <end position="405"/>
    </location>
</feature>
<comment type="subcellular location">
    <subcellularLocation>
        <location evidence="1">Cell membrane</location>
        <topology evidence="1">Multi-pass membrane protein</topology>
    </subcellularLocation>
</comment>
<dbReference type="Proteomes" id="UP001344906">
    <property type="component" value="Unassembled WGS sequence"/>
</dbReference>
<evidence type="ECO:0000256" key="2">
    <source>
        <dbReference type="ARBA" id="ARBA00022475"/>
    </source>
</evidence>
<keyword evidence="2" id="KW-1003">Cell membrane</keyword>